<comment type="caution">
    <text evidence="7">The sequence shown here is derived from an EMBL/GenBank/DDBJ whole genome shotgun (WGS) entry which is preliminary data.</text>
</comment>
<evidence type="ECO:0000256" key="3">
    <source>
        <dbReference type="SAM" id="MobiDB-lite"/>
    </source>
</evidence>
<accession>A0AAV9G0R1</accession>
<dbReference type="PROSITE" id="PS50297">
    <property type="entry name" value="ANK_REP_REGION"/>
    <property type="match status" value="4"/>
</dbReference>
<gene>
    <name evidence="7" type="ORF">QBC34DRAFT_419033</name>
</gene>
<keyword evidence="2" id="KW-0040">ANK repeat</keyword>
<dbReference type="Gene3D" id="3.40.50.300">
    <property type="entry name" value="P-loop containing nucleotide triphosphate hydrolases"/>
    <property type="match status" value="1"/>
</dbReference>
<keyword evidence="1" id="KW-0677">Repeat</keyword>
<feature type="domain" description="GPI inositol-deacylase winged helix" evidence="4">
    <location>
        <begin position="535"/>
        <end position="630"/>
    </location>
</feature>
<dbReference type="Gene3D" id="1.25.40.20">
    <property type="entry name" value="Ankyrin repeat-containing domain"/>
    <property type="match status" value="2"/>
</dbReference>
<dbReference type="InterPro" id="IPR027417">
    <property type="entry name" value="P-loop_NTPase"/>
</dbReference>
<protein>
    <recommendedName>
        <fullName evidence="9">NACHT domain-containing protein</fullName>
    </recommendedName>
</protein>
<name>A0AAV9G0R1_9PEZI</name>
<reference evidence="7" key="1">
    <citation type="journal article" date="2023" name="Mol. Phylogenet. Evol.">
        <title>Genome-scale phylogeny and comparative genomics of the fungal order Sordariales.</title>
        <authorList>
            <person name="Hensen N."/>
            <person name="Bonometti L."/>
            <person name="Westerberg I."/>
            <person name="Brannstrom I.O."/>
            <person name="Guillou S."/>
            <person name="Cros-Aarteil S."/>
            <person name="Calhoun S."/>
            <person name="Haridas S."/>
            <person name="Kuo A."/>
            <person name="Mondo S."/>
            <person name="Pangilinan J."/>
            <person name="Riley R."/>
            <person name="LaButti K."/>
            <person name="Andreopoulos B."/>
            <person name="Lipzen A."/>
            <person name="Chen C."/>
            <person name="Yan M."/>
            <person name="Daum C."/>
            <person name="Ng V."/>
            <person name="Clum A."/>
            <person name="Steindorff A."/>
            <person name="Ohm R.A."/>
            <person name="Martin F."/>
            <person name="Silar P."/>
            <person name="Natvig D.O."/>
            <person name="Lalanne C."/>
            <person name="Gautier V."/>
            <person name="Ament-Velasquez S.L."/>
            <person name="Kruys A."/>
            <person name="Hutchinson M.I."/>
            <person name="Powell A.J."/>
            <person name="Barry K."/>
            <person name="Miller A.N."/>
            <person name="Grigoriev I.V."/>
            <person name="Debuchy R."/>
            <person name="Gladieux P."/>
            <person name="Hiltunen Thoren M."/>
            <person name="Johannesson H."/>
        </authorList>
    </citation>
    <scope>NUCLEOTIDE SEQUENCE</scope>
    <source>
        <strain evidence="7">PSN243</strain>
    </source>
</reference>
<dbReference type="SUPFAM" id="SSF52540">
    <property type="entry name" value="P-loop containing nucleoside triphosphate hydrolases"/>
    <property type="match status" value="1"/>
</dbReference>
<dbReference type="Pfam" id="PF24809">
    <property type="entry name" value="DUF7708"/>
    <property type="match status" value="1"/>
</dbReference>
<dbReference type="PANTHER" id="PTHR10039">
    <property type="entry name" value="AMELOGENIN"/>
    <property type="match status" value="1"/>
</dbReference>
<dbReference type="Pfam" id="PF12796">
    <property type="entry name" value="Ank_2"/>
    <property type="match status" value="2"/>
</dbReference>
<dbReference type="PROSITE" id="PS50088">
    <property type="entry name" value="ANK_REPEAT"/>
    <property type="match status" value="4"/>
</dbReference>
<evidence type="ECO:0000259" key="6">
    <source>
        <dbReference type="Pfam" id="PF24883"/>
    </source>
</evidence>
<feature type="compositionally biased region" description="Acidic residues" evidence="3">
    <location>
        <begin position="768"/>
        <end position="785"/>
    </location>
</feature>
<evidence type="ECO:0000313" key="7">
    <source>
        <dbReference type="EMBL" id="KAK4442240.1"/>
    </source>
</evidence>
<dbReference type="Proteomes" id="UP001321760">
    <property type="component" value="Unassembled WGS sequence"/>
</dbReference>
<dbReference type="PANTHER" id="PTHR10039:SF14">
    <property type="entry name" value="NACHT DOMAIN-CONTAINING PROTEIN"/>
    <property type="match status" value="1"/>
</dbReference>
<dbReference type="InterPro" id="IPR054471">
    <property type="entry name" value="GPIID_WHD"/>
</dbReference>
<feature type="domain" description="DUF7708" evidence="5">
    <location>
        <begin position="25"/>
        <end position="169"/>
    </location>
</feature>
<feature type="repeat" description="ANK" evidence="2">
    <location>
        <begin position="974"/>
        <end position="1006"/>
    </location>
</feature>
<dbReference type="SUPFAM" id="SSF48403">
    <property type="entry name" value="Ankyrin repeat"/>
    <property type="match status" value="2"/>
</dbReference>
<dbReference type="InterPro" id="IPR056884">
    <property type="entry name" value="NPHP3-like_N"/>
</dbReference>
<feature type="domain" description="Nephrocystin 3-like N-terminal" evidence="6">
    <location>
        <begin position="236"/>
        <end position="415"/>
    </location>
</feature>
<reference evidence="7" key="2">
    <citation type="submission" date="2023-05" db="EMBL/GenBank/DDBJ databases">
        <authorList>
            <consortium name="Lawrence Berkeley National Laboratory"/>
            <person name="Steindorff A."/>
            <person name="Hensen N."/>
            <person name="Bonometti L."/>
            <person name="Westerberg I."/>
            <person name="Brannstrom I.O."/>
            <person name="Guillou S."/>
            <person name="Cros-Aarteil S."/>
            <person name="Calhoun S."/>
            <person name="Haridas S."/>
            <person name="Kuo A."/>
            <person name="Mondo S."/>
            <person name="Pangilinan J."/>
            <person name="Riley R."/>
            <person name="Labutti K."/>
            <person name="Andreopoulos B."/>
            <person name="Lipzen A."/>
            <person name="Chen C."/>
            <person name="Yanf M."/>
            <person name="Daum C."/>
            <person name="Ng V."/>
            <person name="Clum A."/>
            <person name="Ohm R."/>
            <person name="Martin F."/>
            <person name="Silar P."/>
            <person name="Natvig D."/>
            <person name="Lalanne C."/>
            <person name="Gautier V."/>
            <person name="Ament-Velasquez S.L."/>
            <person name="Kruys A."/>
            <person name="Hutchinson M.I."/>
            <person name="Powell A.J."/>
            <person name="Barry K."/>
            <person name="Miller A.N."/>
            <person name="Grigoriev I.V."/>
            <person name="Debuchy R."/>
            <person name="Gladieux P."/>
            <person name="Thoren M.H."/>
            <person name="Johannesson H."/>
        </authorList>
    </citation>
    <scope>NUCLEOTIDE SEQUENCE</scope>
    <source>
        <strain evidence="7">PSN243</strain>
    </source>
</reference>
<dbReference type="Pfam" id="PF00023">
    <property type="entry name" value="Ank"/>
    <property type="match status" value="1"/>
</dbReference>
<dbReference type="EMBL" id="MU866024">
    <property type="protein sequence ID" value="KAK4442240.1"/>
    <property type="molecule type" value="Genomic_DNA"/>
</dbReference>
<sequence>MKDCDEKKWTLFKRHDGTEVKVRDVLEKVAHWVRRFEKVGDVAVSFDPVHAALPWAGVKVLIEVAVSDFETYAKMADGLEIASRVIVQFAEVEKGIPIAAELSGLKAETTRTIVDTYIIVLKFLATAKKYFIRSTPMRWLKNLFQRLQSAVKDLVDGIAPKISELYRLSTEIKLQDSSAQSAQRHGEILSQLQELSKLLTRPNVTQQQRARIRKWLGPIFTDDSQTRALKSRHGTTCDWFLARPAFVQWTCYQPATAQILWIHAPAGFGKSVLCATVIRSMQEDEACYGKVLFFHCSGQHKSRKHPFAILKSWIGQLVAHVDEAVDVFMKDEHALQNMDDGTVTSEAEDHIWTLFSKLMMIRDSRWTLVIDGYDECEDMAPEQSKYDTQRCRPDFIKRLTDAIRGRGVRVLLVSRKHADIERALREAHEANSHALELIEYEIIEDDTKDDLWSYSNAIFERKVGKNKAVKDLASDAVNKSKGMFLWMALLDKNLEEGATRKELRKLVEKTPSEVYDAYRAELDKILDPKNHHVERAVTIMKWILYASRPLTVREVTEALAVSFNEDQDHYPLDDLPDDFPEGTIGESFVQNYIRMPCGSLVDVRKTSEDTPLGECTVEFVHFSVEEFLKQSQWCIRSSDRTLCFGAPNTEHDWIATLCLRYMCYDEFTEASENGLAATVTSFLQTYPFFAYTAGNWFEHYARGDGSETRSETGEAVWSLFDTTSWRLWAELFEQHLHERNRDPTGLALRPGSGERADSGYESLGLDAPDVESELGGDSTQSDDESNWGLSDSGSMITTSVKKAPAISPSPVYYAAMLGLVEVIDRLISLDHDCKLKGGELGCPLQAAVVCGQTAAVRALLGHHSDPSQPAGKYGTPLIAAVLLGSDDIFDQLLEAAKEGGLDAVDTEGKTALYHACALGSLKMVTQLVQAGANTTIKAKKSRKSPLICAVMRDHQPVVEFLLDNGVDANERGWNEETPLMFAVRSANVEMARLLLQHEADPNLANKWGGTALHIACYESSTSLVQLLLDQPMISAEVKDHDDWTPLHFAAQENASEVAQLLLSRGASPFQGGRFGYTPFELAANRSSRAVLEVFIKQEFSGETTLLVEVLSLAGDCRYEDLLESLVQGLREPALPGAVVRDIMELALKSDSQCLFSELVNHMRKGSEIAEDANVVDEPQESFWSEEEASTIRNTQWGTANQKDMVLHSIWGSYAEANMVLPDAMLPVAVGNRASDVVSLLLKRGADVHRRVRFRASRRHASSEPATPLLMAVIQNSRELVALMLENDRGRGDGDRGLKLLMTVEDLGSGCGMSQTELTRLLIEHGALDGHAAGKDDASSGVEDDDDSGIEDEGSDSGDEGSGIGGDGGASHDLAWWESVLVGEWEGEYTYKSLWRSGAGDPTSFKVDSVASKSLRGLDKDATLFDGGGTDTVSDFVITGQVQSGSTVRFVKLYPRFGWMYEGSVGQEEGKWRMRGTWGSKFGKSNVQGGFTLTKKED</sequence>
<feature type="region of interest" description="Disordered" evidence="3">
    <location>
        <begin position="742"/>
        <end position="791"/>
    </location>
</feature>
<dbReference type="Pfam" id="PF24883">
    <property type="entry name" value="NPHP3_N"/>
    <property type="match status" value="1"/>
</dbReference>
<dbReference type="InterPro" id="IPR002110">
    <property type="entry name" value="Ankyrin_rpt"/>
</dbReference>
<feature type="compositionally biased region" description="Acidic residues" evidence="3">
    <location>
        <begin position="1341"/>
        <end position="1358"/>
    </location>
</feature>
<organism evidence="7 8">
    <name type="scientific">Podospora aff. communis PSN243</name>
    <dbReference type="NCBI Taxonomy" id="3040156"/>
    <lineage>
        <taxon>Eukaryota</taxon>
        <taxon>Fungi</taxon>
        <taxon>Dikarya</taxon>
        <taxon>Ascomycota</taxon>
        <taxon>Pezizomycotina</taxon>
        <taxon>Sordariomycetes</taxon>
        <taxon>Sordariomycetidae</taxon>
        <taxon>Sordariales</taxon>
        <taxon>Podosporaceae</taxon>
        <taxon>Podospora</taxon>
    </lineage>
</organism>
<feature type="region of interest" description="Disordered" evidence="3">
    <location>
        <begin position="1331"/>
        <end position="1367"/>
    </location>
</feature>
<dbReference type="Pfam" id="PF22939">
    <property type="entry name" value="WHD_GPIID"/>
    <property type="match status" value="1"/>
</dbReference>
<evidence type="ECO:0008006" key="9">
    <source>
        <dbReference type="Google" id="ProtNLM"/>
    </source>
</evidence>
<dbReference type="InterPro" id="IPR036770">
    <property type="entry name" value="Ankyrin_rpt-contain_sf"/>
</dbReference>
<dbReference type="SMART" id="SM00248">
    <property type="entry name" value="ANK"/>
    <property type="match status" value="10"/>
</dbReference>
<evidence type="ECO:0000256" key="1">
    <source>
        <dbReference type="ARBA" id="ARBA00022737"/>
    </source>
</evidence>
<evidence type="ECO:0000259" key="5">
    <source>
        <dbReference type="Pfam" id="PF24809"/>
    </source>
</evidence>
<dbReference type="PRINTS" id="PR01415">
    <property type="entry name" value="ANKYRIN"/>
</dbReference>
<proteinExistence type="predicted"/>
<feature type="repeat" description="ANK" evidence="2">
    <location>
        <begin position="941"/>
        <end position="973"/>
    </location>
</feature>
<feature type="repeat" description="ANK" evidence="2">
    <location>
        <begin position="1041"/>
        <end position="1067"/>
    </location>
</feature>
<evidence type="ECO:0000259" key="4">
    <source>
        <dbReference type="Pfam" id="PF22939"/>
    </source>
</evidence>
<evidence type="ECO:0000256" key="2">
    <source>
        <dbReference type="PROSITE-ProRule" id="PRU00023"/>
    </source>
</evidence>
<feature type="repeat" description="ANK" evidence="2">
    <location>
        <begin position="907"/>
        <end position="939"/>
    </location>
</feature>
<keyword evidence="8" id="KW-1185">Reference proteome</keyword>
<evidence type="ECO:0000313" key="8">
    <source>
        <dbReference type="Proteomes" id="UP001321760"/>
    </source>
</evidence>
<dbReference type="InterPro" id="IPR056125">
    <property type="entry name" value="DUF7708"/>
</dbReference>